<name>A0A2T4AWT8_9HYPO</name>
<organism evidence="3 4">
    <name type="scientific">Trichoderma citrinoviride</name>
    <dbReference type="NCBI Taxonomy" id="58853"/>
    <lineage>
        <taxon>Eukaryota</taxon>
        <taxon>Fungi</taxon>
        <taxon>Dikarya</taxon>
        <taxon>Ascomycota</taxon>
        <taxon>Pezizomycotina</taxon>
        <taxon>Sordariomycetes</taxon>
        <taxon>Hypocreomycetidae</taxon>
        <taxon>Hypocreales</taxon>
        <taxon>Hypocreaceae</taxon>
        <taxon>Trichoderma</taxon>
    </lineage>
</organism>
<dbReference type="PROSITE" id="PS50968">
    <property type="entry name" value="BIOTINYL_LIPOYL"/>
    <property type="match status" value="1"/>
</dbReference>
<dbReference type="SUPFAM" id="SSF51230">
    <property type="entry name" value="Single hybrid motif"/>
    <property type="match status" value="1"/>
</dbReference>
<dbReference type="GeneID" id="36600097"/>
<dbReference type="GO" id="GO:0004485">
    <property type="term" value="F:methylcrotonoyl-CoA carboxylase activity"/>
    <property type="evidence" value="ECO:0007669"/>
    <property type="project" value="TreeGrafter"/>
</dbReference>
<keyword evidence="4" id="KW-1185">Reference proteome</keyword>
<dbReference type="InterPro" id="IPR050856">
    <property type="entry name" value="Biotin_carboxylase_complex"/>
</dbReference>
<dbReference type="Proteomes" id="UP000241546">
    <property type="component" value="Unassembled WGS sequence"/>
</dbReference>
<evidence type="ECO:0000313" key="3">
    <source>
        <dbReference type="EMBL" id="PTB61525.1"/>
    </source>
</evidence>
<dbReference type="InterPro" id="IPR000089">
    <property type="entry name" value="Biotin_lipoyl"/>
</dbReference>
<dbReference type="GO" id="GO:0005739">
    <property type="term" value="C:mitochondrion"/>
    <property type="evidence" value="ECO:0007669"/>
    <property type="project" value="TreeGrafter"/>
</dbReference>
<gene>
    <name evidence="3" type="ORF">BBK36DRAFT_1131464</name>
</gene>
<evidence type="ECO:0000313" key="4">
    <source>
        <dbReference type="Proteomes" id="UP000241546"/>
    </source>
</evidence>
<dbReference type="EMBL" id="KZ680425">
    <property type="protein sequence ID" value="PTB61525.1"/>
    <property type="molecule type" value="Genomic_DNA"/>
</dbReference>
<keyword evidence="1" id="KW-0092">Biotin</keyword>
<dbReference type="PANTHER" id="PTHR18866:SF33">
    <property type="entry name" value="METHYLCROTONOYL-COA CARBOXYLASE SUBUNIT ALPHA, MITOCHONDRIAL-RELATED"/>
    <property type="match status" value="1"/>
</dbReference>
<feature type="domain" description="Lipoyl-binding" evidence="2">
    <location>
        <begin position="1"/>
        <end position="63"/>
    </location>
</feature>
<dbReference type="PANTHER" id="PTHR18866">
    <property type="entry name" value="CARBOXYLASE:PYRUVATE/ACETYL-COA/PROPIONYL-COA CARBOXYLASE"/>
    <property type="match status" value="1"/>
</dbReference>
<dbReference type="AlphaFoldDB" id="A0A2T4AWT8"/>
<reference evidence="4" key="1">
    <citation type="submission" date="2016-07" db="EMBL/GenBank/DDBJ databases">
        <title>Multiple horizontal gene transfer events from other fungi enriched the ability of initially mycotrophic Trichoderma (Ascomycota) to feed on dead plant biomass.</title>
        <authorList>
            <consortium name="DOE Joint Genome Institute"/>
            <person name="Atanasova L."/>
            <person name="Chenthamara K."/>
            <person name="Zhang J."/>
            <person name="Grujic M."/>
            <person name="Henrissat B."/>
            <person name="Kuo A."/>
            <person name="Aerts A."/>
            <person name="Salamov A."/>
            <person name="Lipzen A."/>
            <person name="Labutti K."/>
            <person name="Barry K."/>
            <person name="Miao Y."/>
            <person name="Rahimi M.J."/>
            <person name="Shen Q."/>
            <person name="Grigoriev I.V."/>
            <person name="Kubicek C.P."/>
            <person name="Druzhinina I.S."/>
        </authorList>
    </citation>
    <scope>NUCLEOTIDE SEQUENCE [LARGE SCALE GENOMIC DNA]</scope>
    <source>
        <strain evidence="4">TUCIM 6016</strain>
    </source>
</reference>
<proteinExistence type="predicted"/>
<dbReference type="OrthoDB" id="196847at2759"/>
<dbReference type="FunFam" id="2.40.50.100:FF:000003">
    <property type="entry name" value="Acetyl-CoA carboxylase biotin carboxyl carrier protein"/>
    <property type="match status" value="1"/>
</dbReference>
<evidence type="ECO:0000259" key="2">
    <source>
        <dbReference type="PROSITE" id="PS50968"/>
    </source>
</evidence>
<dbReference type="InterPro" id="IPR011053">
    <property type="entry name" value="Single_hybrid_motif"/>
</dbReference>
<accession>A0A2T4AWT8</accession>
<evidence type="ECO:0000256" key="1">
    <source>
        <dbReference type="ARBA" id="ARBA00023267"/>
    </source>
</evidence>
<sequence length="72" mass="7884">MPCKILKNEVVEGQSVKKGEPLVVIESMKMETVIRSPQDGVIKKLAHKEGDICKAGTVLVLFEEDASKQESS</sequence>
<dbReference type="CDD" id="cd06850">
    <property type="entry name" value="biotinyl_domain"/>
    <property type="match status" value="1"/>
</dbReference>
<dbReference type="Gene3D" id="2.40.50.100">
    <property type="match status" value="1"/>
</dbReference>
<dbReference type="RefSeq" id="XP_024744845.1">
    <property type="nucleotide sequence ID" value="XM_024891979.1"/>
</dbReference>
<protein>
    <submittedName>
        <fullName evidence="3">Biotin/lipoyl attachment</fullName>
    </submittedName>
</protein>
<dbReference type="Pfam" id="PF00364">
    <property type="entry name" value="Biotin_lipoyl"/>
    <property type="match status" value="1"/>
</dbReference>